<dbReference type="Proteomes" id="UP000231693">
    <property type="component" value="Unassembled WGS sequence"/>
</dbReference>
<evidence type="ECO:0000256" key="1">
    <source>
        <dbReference type="SAM" id="Phobius"/>
    </source>
</evidence>
<dbReference type="EMBL" id="PGFE01000007">
    <property type="protein sequence ID" value="PJJ68628.1"/>
    <property type="molecule type" value="Genomic_DNA"/>
</dbReference>
<proteinExistence type="predicted"/>
<gene>
    <name evidence="3" type="ORF">CLV28_3044</name>
</gene>
<keyword evidence="3" id="KW-0808">Transferase</keyword>
<protein>
    <submittedName>
        <fullName evidence="3">Cellulose synthase/poly-beta-1,6-N-acetylglucosamine synthase-like glycosyltransferase</fullName>
    </submittedName>
</protein>
<evidence type="ECO:0000313" key="3">
    <source>
        <dbReference type="EMBL" id="PJJ68628.1"/>
    </source>
</evidence>
<feature type="transmembrane region" description="Helical" evidence="1">
    <location>
        <begin position="6"/>
        <end position="24"/>
    </location>
</feature>
<feature type="transmembrane region" description="Helical" evidence="1">
    <location>
        <begin position="335"/>
        <end position="353"/>
    </location>
</feature>
<dbReference type="AlphaFoldDB" id="A0A2M9CC97"/>
<reference evidence="3 4" key="1">
    <citation type="submission" date="2017-11" db="EMBL/GenBank/DDBJ databases">
        <title>Genomic Encyclopedia of Archaeal and Bacterial Type Strains, Phase II (KMG-II): From Individual Species to Whole Genera.</title>
        <authorList>
            <person name="Goeker M."/>
        </authorList>
    </citation>
    <scope>NUCLEOTIDE SEQUENCE [LARGE SCALE GENOMIC DNA]</scope>
    <source>
        <strain evidence="3 4">DSM 25478</strain>
    </source>
</reference>
<dbReference type="Pfam" id="PF13632">
    <property type="entry name" value="Glyco_trans_2_3"/>
    <property type="match status" value="1"/>
</dbReference>
<dbReference type="SUPFAM" id="SSF53448">
    <property type="entry name" value="Nucleotide-diphospho-sugar transferases"/>
    <property type="match status" value="1"/>
</dbReference>
<dbReference type="OrthoDB" id="9763050at2"/>
<keyword evidence="1" id="KW-1133">Transmembrane helix</keyword>
<organism evidence="3 4">
    <name type="scientific">Sediminihabitans luteus</name>
    <dbReference type="NCBI Taxonomy" id="1138585"/>
    <lineage>
        <taxon>Bacteria</taxon>
        <taxon>Bacillati</taxon>
        <taxon>Actinomycetota</taxon>
        <taxon>Actinomycetes</taxon>
        <taxon>Micrococcales</taxon>
        <taxon>Cellulomonadaceae</taxon>
        <taxon>Sediminihabitans</taxon>
    </lineage>
</organism>
<dbReference type="RefSeq" id="WP_100424182.1">
    <property type="nucleotide sequence ID" value="NZ_BOOX01000011.1"/>
</dbReference>
<feature type="domain" description="Glycosyltransferase 2-like" evidence="2">
    <location>
        <begin position="130"/>
        <end position="317"/>
    </location>
</feature>
<comment type="caution">
    <text evidence="3">The sequence shown here is derived from an EMBL/GenBank/DDBJ whole genome shotgun (WGS) entry which is preliminary data.</text>
</comment>
<feature type="transmembrane region" description="Helical" evidence="1">
    <location>
        <begin position="305"/>
        <end position="323"/>
    </location>
</feature>
<evidence type="ECO:0000313" key="4">
    <source>
        <dbReference type="Proteomes" id="UP000231693"/>
    </source>
</evidence>
<dbReference type="GO" id="GO:0016740">
    <property type="term" value="F:transferase activity"/>
    <property type="evidence" value="ECO:0007669"/>
    <property type="project" value="UniProtKB-KW"/>
</dbReference>
<dbReference type="InterPro" id="IPR001173">
    <property type="entry name" value="Glyco_trans_2-like"/>
</dbReference>
<evidence type="ECO:0000259" key="2">
    <source>
        <dbReference type="Pfam" id="PF13632"/>
    </source>
</evidence>
<feature type="transmembrane region" description="Helical" evidence="1">
    <location>
        <begin position="281"/>
        <end position="299"/>
    </location>
</feature>
<accession>A0A2M9CC97</accession>
<keyword evidence="4" id="KW-1185">Reference proteome</keyword>
<sequence>MTGLWLLIPAICWVGIDLVVVVRVRLASRARLPRVPRFEDFDVLVPIYGNVRYLENVEYLTQYGRRVILCTTSGESDEFYGALDDLGRRFGFRTHRADYVPPPSTKRNTGGTIRDRVVRSALQHEVRASYVVCIDADTTTPRPLGDLVGIMHAKGTEIASVRLVTQPGLNWLVALQRYEYRLAMRLRLLLPWMLSGACHAGTAEALRAVMRRHSLFFQGNDIEVGLLANGYGFRVAHIPFEVLTIVPDTFKPWWRQRVAWAGGEFRLFIANIRFILKYPLLWIYGSVVVIALIAVRIYSVAGSSLGLLAVIGLYFAVTYAVHWRYRDRWLVIVPIYRLFYTLVIVPIGVWKYFQMSVPERNYGVIRLPRPRNHDGLPAVRHSRT</sequence>
<keyword evidence="1" id="KW-0812">Transmembrane</keyword>
<keyword evidence="1" id="KW-0472">Membrane</keyword>
<name>A0A2M9CC97_9CELL</name>
<dbReference type="InterPro" id="IPR029044">
    <property type="entry name" value="Nucleotide-diphossugar_trans"/>
</dbReference>